<protein>
    <recommendedName>
        <fullName evidence="6">Cell division protein SepF</fullName>
    </recommendedName>
</protein>
<proteinExistence type="predicted"/>
<organism evidence="5">
    <name type="scientific">marine sediment metagenome</name>
    <dbReference type="NCBI Taxonomy" id="412755"/>
    <lineage>
        <taxon>unclassified sequences</taxon>
        <taxon>metagenomes</taxon>
        <taxon>ecological metagenomes</taxon>
    </lineage>
</organism>
<comment type="caution">
    <text evidence="5">The sequence shown here is derived from an EMBL/GenBank/DDBJ whole genome shotgun (WGS) entry which is preliminary data.</text>
</comment>
<evidence type="ECO:0000256" key="1">
    <source>
        <dbReference type="ARBA" id="ARBA00022618"/>
    </source>
</evidence>
<dbReference type="InterPro" id="IPR038594">
    <property type="entry name" value="SepF-like_sf"/>
</dbReference>
<gene>
    <name evidence="5" type="ORF">S12H4_07224</name>
</gene>
<accession>X1RUM0</accession>
<dbReference type="EMBL" id="BARW01002640">
    <property type="protein sequence ID" value="GAI59189.1"/>
    <property type="molecule type" value="Genomic_DNA"/>
</dbReference>
<name>X1RUM0_9ZZZZ</name>
<keyword evidence="2" id="KW-0717">Septation</keyword>
<keyword evidence="1" id="KW-0132">Cell division</keyword>
<feature type="compositionally biased region" description="Basic and acidic residues" evidence="4">
    <location>
        <begin position="36"/>
        <end position="46"/>
    </location>
</feature>
<evidence type="ECO:0000313" key="5">
    <source>
        <dbReference type="EMBL" id="GAI59189.1"/>
    </source>
</evidence>
<feature type="non-terminal residue" evidence="5">
    <location>
        <position position="140"/>
    </location>
</feature>
<evidence type="ECO:0000256" key="4">
    <source>
        <dbReference type="SAM" id="MobiDB-lite"/>
    </source>
</evidence>
<dbReference type="PANTHER" id="PTHR35798:SF1">
    <property type="entry name" value="CELL DIVISION PROTEIN SEPF"/>
    <property type="match status" value="1"/>
</dbReference>
<keyword evidence="3" id="KW-0131">Cell cycle</keyword>
<dbReference type="PANTHER" id="PTHR35798">
    <property type="entry name" value="CELL DIVISION PROTEIN SEPF"/>
    <property type="match status" value="1"/>
</dbReference>
<dbReference type="InterPro" id="IPR007561">
    <property type="entry name" value="Cell_div_SepF/SepF-rel"/>
</dbReference>
<evidence type="ECO:0000256" key="3">
    <source>
        <dbReference type="ARBA" id="ARBA00023306"/>
    </source>
</evidence>
<dbReference type="InterPro" id="IPR023052">
    <property type="entry name" value="Cell_div_SepF"/>
</dbReference>
<feature type="region of interest" description="Disordered" evidence="4">
    <location>
        <begin position="16"/>
        <end position="46"/>
    </location>
</feature>
<dbReference type="GO" id="GO:0000917">
    <property type="term" value="P:division septum assembly"/>
    <property type="evidence" value="ECO:0007669"/>
    <property type="project" value="UniProtKB-KW"/>
</dbReference>
<dbReference type="Pfam" id="PF04472">
    <property type="entry name" value="SepF"/>
    <property type="match status" value="1"/>
</dbReference>
<sequence>MSRFFKKTLSFFGLSDEGDIGIGDKKDEDTAGPEARTLRDKSGKIDARHSKKNLRRERIIRSKPPRKVSLIGSVKGEVKSKVFVAEPKEFEGIQIIADNFKDDIPIIINLQKVDQDLGKRVIDFCSGLTYALEGNIKKVA</sequence>
<reference evidence="5" key="1">
    <citation type="journal article" date="2014" name="Front. Microbiol.">
        <title>High frequency of phylogenetically diverse reductive dehalogenase-homologous genes in deep subseafloor sedimentary metagenomes.</title>
        <authorList>
            <person name="Kawai M."/>
            <person name="Futagami T."/>
            <person name="Toyoda A."/>
            <person name="Takaki Y."/>
            <person name="Nishi S."/>
            <person name="Hori S."/>
            <person name="Arai W."/>
            <person name="Tsubouchi T."/>
            <person name="Morono Y."/>
            <person name="Uchiyama I."/>
            <person name="Ito T."/>
            <person name="Fujiyama A."/>
            <person name="Inagaki F."/>
            <person name="Takami H."/>
        </authorList>
    </citation>
    <scope>NUCLEOTIDE SEQUENCE</scope>
    <source>
        <strain evidence="5">Expedition CK06-06</strain>
    </source>
</reference>
<evidence type="ECO:0008006" key="6">
    <source>
        <dbReference type="Google" id="ProtNLM"/>
    </source>
</evidence>
<evidence type="ECO:0000256" key="2">
    <source>
        <dbReference type="ARBA" id="ARBA00023210"/>
    </source>
</evidence>
<dbReference type="Gene3D" id="3.30.110.150">
    <property type="entry name" value="SepF-like protein"/>
    <property type="match status" value="1"/>
</dbReference>
<dbReference type="AlphaFoldDB" id="X1RUM0"/>